<sequence>MLFPTLFCIFVLISLATGRQSNSVVDFMRKYFEEKPTPVVLWHGMGKCYTLIEYRLLQFVCDGDVRQSAEKFDKGVDGDTEHGFFGNVNDQVQKACEMIAYDEKLKNGYNAVGFSQGALFMRAVAQRCPSPSMKNLISIGGPQQGVYGLPLCPGDMRICDAVRRLLDLGAYVSFVQKTLVQAQYWHDPMDEATYKQYSIFLADANAENEVNQTYSDNLAKLNNFVLVKFLNDSMIVPKESAWFGYYADGDTSTIIPLEKSKLYTEDRIGLRILKDKGKLHLLAIDGDHLQIPESVFIKEIINKYLK</sequence>
<dbReference type="EMBL" id="JPKZ01004117">
    <property type="protein sequence ID" value="KHN72039.1"/>
    <property type="molecule type" value="Genomic_DNA"/>
</dbReference>
<comment type="caution">
    <text evidence="11">The sequence shown here is derived from an EMBL/GenBank/DDBJ whole genome shotgun (WGS) entry which is preliminary data.</text>
</comment>
<evidence type="ECO:0000256" key="8">
    <source>
        <dbReference type="ARBA" id="ARBA00031934"/>
    </source>
</evidence>
<evidence type="ECO:0000256" key="10">
    <source>
        <dbReference type="SAM" id="SignalP"/>
    </source>
</evidence>
<proteinExistence type="inferred from homology"/>
<organism evidence="11 12">
    <name type="scientific">Toxocara canis</name>
    <name type="common">Canine roundworm</name>
    <dbReference type="NCBI Taxonomy" id="6265"/>
    <lineage>
        <taxon>Eukaryota</taxon>
        <taxon>Metazoa</taxon>
        <taxon>Ecdysozoa</taxon>
        <taxon>Nematoda</taxon>
        <taxon>Chromadorea</taxon>
        <taxon>Rhabditida</taxon>
        <taxon>Spirurina</taxon>
        <taxon>Ascaridomorpha</taxon>
        <taxon>Ascaridoidea</taxon>
        <taxon>Toxocaridae</taxon>
        <taxon>Toxocara</taxon>
    </lineage>
</organism>
<feature type="chain" id="PRO_5002095688" description="Palmitoyl-protein thioesterase 1" evidence="10">
    <location>
        <begin position="19"/>
        <end position="306"/>
    </location>
</feature>
<dbReference type="FunFam" id="3.40.50.1820:FF:000107">
    <property type="entry name" value="Palmitoyl-protein thioesterase 1"/>
    <property type="match status" value="1"/>
</dbReference>
<dbReference type="InterPro" id="IPR029058">
    <property type="entry name" value="AB_hydrolase_fold"/>
</dbReference>
<dbReference type="PANTHER" id="PTHR11247">
    <property type="entry name" value="PALMITOYL-PROTEIN THIOESTERASE/DOLICHYLDIPHOSPHATASE 1"/>
    <property type="match status" value="1"/>
</dbReference>
<gene>
    <name evidence="11" type="primary">ppt-1</name>
    <name evidence="11" type="ORF">Tcan_07772</name>
</gene>
<dbReference type="PANTHER" id="PTHR11247:SF8">
    <property type="entry name" value="PALMITOYL-PROTEIN THIOESTERASE 1"/>
    <property type="match status" value="1"/>
</dbReference>
<dbReference type="Proteomes" id="UP000031036">
    <property type="component" value="Unassembled WGS sequence"/>
</dbReference>
<accession>A0A0B2US10</accession>
<keyword evidence="7" id="KW-0325">Glycoprotein</keyword>
<dbReference type="GO" id="GO:0008474">
    <property type="term" value="F:palmitoyl-(protein) hydrolase activity"/>
    <property type="evidence" value="ECO:0007669"/>
    <property type="project" value="UniProtKB-EC"/>
</dbReference>
<dbReference type="PRINTS" id="PR00414">
    <property type="entry name" value="PPTHIESTRASE"/>
</dbReference>
<dbReference type="GO" id="GO:0005764">
    <property type="term" value="C:lysosome"/>
    <property type="evidence" value="ECO:0007669"/>
    <property type="project" value="TreeGrafter"/>
</dbReference>
<dbReference type="OrthoDB" id="10263094at2759"/>
<dbReference type="Gene3D" id="3.40.50.1820">
    <property type="entry name" value="alpha/beta hydrolase"/>
    <property type="match status" value="1"/>
</dbReference>
<keyword evidence="6" id="KW-1015">Disulfide bond</keyword>
<keyword evidence="5" id="KW-0378">Hydrolase</keyword>
<evidence type="ECO:0000256" key="7">
    <source>
        <dbReference type="ARBA" id="ARBA00023180"/>
    </source>
</evidence>
<reference evidence="11 12" key="1">
    <citation type="submission" date="2014-11" db="EMBL/GenBank/DDBJ databases">
        <title>Genetic blueprint of the zoonotic pathogen Toxocara canis.</title>
        <authorList>
            <person name="Zhu X.-Q."/>
            <person name="Korhonen P.K."/>
            <person name="Cai H."/>
            <person name="Young N.D."/>
            <person name="Nejsum P."/>
            <person name="von Samson-Himmelstjerna G."/>
            <person name="Boag P.R."/>
            <person name="Tan P."/>
            <person name="Li Q."/>
            <person name="Min J."/>
            <person name="Yang Y."/>
            <person name="Wang X."/>
            <person name="Fang X."/>
            <person name="Hall R.S."/>
            <person name="Hofmann A."/>
            <person name="Sternberg P.W."/>
            <person name="Jex A.R."/>
            <person name="Gasser R.B."/>
        </authorList>
    </citation>
    <scope>NUCLEOTIDE SEQUENCE [LARGE SCALE GENOMIC DNA]</scope>
    <source>
        <strain evidence="11">PN_DK_2014</strain>
    </source>
</reference>
<evidence type="ECO:0000256" key="1">
    <source>
        <dbReference type="ARBA" id="ARBA00010758"/>
    </source>
</evidence>
<comment type="similarity">
    <text evidence="1">Belongs to the palmitoyl-protein thioesterase family.</text>
</comment>
<dbReference type="EC" id="3.1.2.22" evidence="2"/>
<evidence type="ECO:0000256" key="9">
    <source>
        <dbReference type="ARBA" id="ARBA00047409"/>
    </source>
</evidence>
<feature type="signal peptide" evidence="10">
    <location>
        <begin position="1"/>
        <end position="18"/>
    </location>
</feature>
<protein>
    <recommendedName>
        <fullName evidence="3">Palmitoyl-protein thioesterase 1</fullName>
        <ecNumber evidence="2">3.1.2.22</ecNumber>
    </recommendedName>
    <alternativeName>
        <fullName evidence="8">Palmitoyl-protein hydrolase 1</fullName>
    </alternativeName>
</protein>
<evidence type="ECO:0000313" key="11">
    <source>
        <dbReference type="EMBL" id="KHN72039.1"/>
    </source>
</evidence>
<dbReference type="GO" id="GO:0006898">
    <property type="term" value="P:receptor-mediated endocytosis"/>
    <property type="evidence" value="ECO:0007669"/>
    <property type="project" value="TreeGrafter"/>
</dbReference>
<evidence type="ECO:0000256" key="3">
    <source>
        <dbReference type="ARBA" id="ARBA00014212"/>
    </source>
</evidence>
<dbReference type="Pfam" id="PF02089">
    <property type="entry name" value="Palm_thioest"/>
    <property type="match status" value="1"/>
</dbReference>
<evidence type="ECO:0000256" key="2">
    <source>
        <dbReference type="ARBA" id="ARBA00012423"/>
    </source>
</evidence>
<dbReference type="InterPro" id="IPR002472">
    <property type="entry name" value="Palm_thioest"/>
</dbReference>
<keyword evidence="12" id="KW-1185">Reference proteome</keyword>
<dbReference type="SUPFAM" id="SSF53474">
    <property type="entry name" value="alpha/beta-Hydrolases"/>
    <property type="match status" value="1"/>
</dbReference>
<dbReference type="OMA" id="KFVMVMF"/>
<name>A0A0B2US10_TOXCA</name>
<dbReference type="STRING" id="6265.A0A0B2US10"/>
<evidence type="ECO:0000313" key="12">
    <source>
        <dbReference type="Proteomes" id="UP000031036"/>
    </source>
</evidence>
<comment type="catalytic activity">
    <reaction evidence="9">
        <text>S-hexadecanoyl-L-cysteinyl-[protein] + H2O = L-cysteinyl-[protein] + hexadecanoate + H(+)</text>
        <dbReference type="Rhea" id="RHEA:19233"/>
        <dbReference type="Rhea" id="RHEA-COMP:10131"/>
        <dbReference type="Rhea" id="RHEA-COMP:11032"/>
        <dbReference type="ChEBI" id="CHEBI:7896"/>
        <dbReference type="ChEBI" id="CHEBI:15377"/>
        <dbReference type="ChEBI" id="CHEBI:15378"/>
        <dbReference type="ChEBI" id="CHEBI:29950"/>
        <dbReference type="ChEBI" id="CHEBI:74151"/>
        <dbReference type="EC" id="3.1.2.22"/>
    </reaction>
    <physiologicalReaction direction="left-to-right" evidence="9">
        <dbReference type="Rhea" id="RHEA:19234"/>
    </physiologicalReaction>
</comment>
<dbReference type="GlyCosmos" id="A0A0B2US10">
    <property type="glycosylation" value="2 sites, No reported glycans"/>
</dbReference>
<dbReference type="AlphaFoldDB" id="A0A0B2US10"/>
<evidence type="ECO:0000256" key="6">
    <source>
        <dbReference type="ARBA" id="ARBA00023157"/>
    </source>
</evidence>
<evidence type="ECO:0000256" key="4">
    <source>
        <dbReference type="ARBA" id="ARBA00022729"/>
    </source>
</evidence>
<keyword evidence="4 10" id="KW-0732">Signal</keyword>
<evidence type="ECO:0000256" key="5">
    <source>
        <dbReference type="ARBA" id="ARBA00022801"/>
    </source>
</evidence>